<evidence type="ECO:0000256" key="2">
    <source>
        <dbReference type="ARBA" id="ARBA00004502"/>
    </source>
</evidence>
<dbReference type="InterPro" id="IPR029058">
    <property type="entry name" value="AB_hydrolase_fold"/>
</dbReference>
<dbReference type="GO" id="GO:0035356">
    <property type="term" value="P:intracellular triglyceride homeostasis"/>
    <property type="evidence" value="ECO:0007669"/>
    <property type="project" value="Ensembl"/>
</dbReference>
<keyword evidence="14" id="KW-1185">Reference proteome</keyword>
<name>A0A5F9CF51_RABIT</name>
<evidence type="ECO:0000256" key="6">
    <source>
        <dbReference type="ARBA" id="ARBA00022801"/>
    </source>
</evidence>
<dbReference type="GO" id="GO:0005783">
    <property type="term" value="C:endoplasmic reticulum"/>
    <property type="evidence" value="ECO:0007669"/>
    <property type="project" value="UniProtKB-SubCell"/>
</dbReference>
<dbReference type="GO" id="GO:0004771">
    <property type="term" value="F:sterol ester esterase activity"/>
    <property type="evidence" value="ECO:0007669"/>
    <property type="project" value="UniProtKB-EC"/>
</dbReference>
<dbReference type="FunFam" id="3.40.50.1820:FF:000068">
    <property type="entry name" value="Lipid droplet associated hydrolase"/>
    <property type="match status" value="1"/>
</dbReference>
<dbReference type="ESTHER" id="rabit-g1ta86">
    <property type="family name" value="LIDHydrolase"/>
</dbReference>
<reference evidence="13 14" key="1">
    <citation type="journal article" date="2011" name="Nature">
        <title>A high-resolution map of human evolutionary constraint using 29 mammals.</title>
        <authorList>
            <person name="Lindblad-Toh K."/>
            <person name="Garber M."/>
            <person name="Zuk O."/>
            <person name="Lin M.F."/>
            <person name="Parker B.J."/>
            <person name="Washietl S."/>
            <person name="Kheradpour P."/>
            <person name="Ernst J."/>
            <person name="Jordan G."/>
            <person name="Mauceli E."/>
            <person name="Ward L.D."/>
            <person name="Lowe C.B."/>
            <person name="Holloway A.K."/>
            <person name="Clamp M."/>
            <person name="Gnerre S."/>
            <person name="Alfoldi J."/>
            <person name="Beal K."/>
            <person name="Chang J."/>
            <person name="Clawson H."/>
            <person name="Cuff J."/>
            <person name="Di Palma F."/>
            <person name="Fitzgerald S."/>
            <person name="Flicek P."/>
            <person name="Guttman M."/>
            <person name="Hubisz M.J."/>
            <person name="Jaffe D.B."/>
            <person name="Jungreis I."/>
            <person name="Kent W.J."/>
            <person name="Kostka D."/>
            <person name="Lara M."/>
            <person name="Martins A.L."/>
            <person name="Massingham T."/>
            <person name="Moltke I."/>
            <person name="Raney B.J."/>
            <person name="Rasmussen M.D."/>
            <person name="Robinson J."/>
            <person name="Stark A."/>
            <person name="Vilella A.J."/>
            <person name="Wen J."/>
            <person name="Xie X."/>
            <person name="Zody M.C."/>
            <person name="Baldwin J."/>
            <person name="Bloom T."/>
            <person name="Chin C.W."/>
            <person name="Heiman D."/>
            <person name="Nicol R."/>
            <person name="Nusbaum C."/>
            <person name="Young S."/>
            <person name="Wilkinson J."/>
            <person name="Worley K.C."/>
            <person name="Kovar C.L."/>
            <person name="Muzny D.M."/>
            <person name="Gibbs R.A."/>
            <person name="Cree A."/>
            <person name="Dihn H.H."/>
            <person name="Fowler G."/>
            <person name="Jhangiani S."/>
            <person name="Joshi V."/>
            <person name="Lee S."/>
            <person name="Lewis L.R."/>
            <person name="Nazareth L.V."/>
            <person name="Okwuonu G."/>
            <person name="Santibanez J."/>
            <person name="Warren W.C."/>
            <person name="Mardis E.R."/>
            <person name="Weinstock G.M."/>
            <person name="Wilson R.K."/>
            <person name="Delehaunty K."/>
            <person name="Dooling D."/>
            <person name="Fronik C."/>
            <person name="Fulton L."/>
            <person name="Fulton B."/>
            <person name="Graves T."/>
            <person name="Minx P."/>
            <person name="Sodergren E."/>
            <person name="Birney E."/>
            <person name="Margulies E.H."/>
            <person name="Herrero J."/>
            <person name="Green E.D."/>
            <person name="Haussler D."/>
            <person name="Siepel A."/>
            <person name="Goldman N."/>
            <person name="Pollard K.S."/>
            <person name="Pedersen J.S."/>
            <person name="Lander E.S."/>
            <person name="Kellis M."/>
        </authorList>
    </citation>
    <scope>NUCLEOTIDE SEQUENCE [LARGE SCALE GENOMIC DNA]</scope>
    <source>
        <strain evidence="13 14">Thorbecke inbred</strain>
    </source>
</reference>
<evidence type="ECO:0000256" key="11">
    <source>
        <dbReference type="ARBA" id="ARBA00054460"/>
    </source>
</evidence>
<evidence type="ECO:0000256" key="3">
    <source>
        <dbReference type="ARBA" id="ARBA00008300"/>
    </source>
</evidence>
<dbReference type="Pfam" id="PF10230">
    <property type="entry name" value="LIDHydrolase"/>
    <property type="match status" value="1"/>
</dbReference>
<dbReference type="GO" id="GO:0042632">
    <property type="term" value="P:cholesterol homeostasis"/>
    <property type="evidence" value="ECO:0007669"/>
    <property type="project" value="Ensembl"/>
</dbReference>
<evidence type="ECO:0000256" key="1">
    <source>
        <dbReference type="ARBA" id="ARBA00004240"/>
    </source>
</evidence>
<dbReference type="EC" id="3.1.1.13" evidence="9"/>
<evidence type="ECO:0000256" key="9">
    <source>
        <dbReference type="ARBA" id="ARBA00039150"/>
    </source>
</evidence>
<comment type="catalytic activity">
    <reaction evidence="10">
        <text>a cholesterol ester + H2O = cholesterol + a fatty acid + H(+)</text>
        <dbReference type="Rhea" id="RHEA:36403"/>
        <dbReference type="ChEBI" id="CHEBI:15377"/>
        <dbReference type="ChEBI" id="CHEBI:15378"/>
        <dbReference type="ChEBI" id="CHEBI:16113"/>
        <dbReference type="ChEBI" id="CHEBI:17002"/>
        <dbReference type="ChEBI" id="CHEBI:28868"/>
        <dbReference type="EC" id="3.1.1.13"/>
    </reaction>
    <physiologicalReaction direction="left-to-right" evidence="10">
        <dbReference type="Rhea" id="RHEA:36404"/>
    </physiologicalReaction>
</comment>
<evidence type="ECO:0000313" key="14">
    <source>
        <dbReference type="Proteomes" id="UP000001811"/>
    </source>
</evidence>
<dbReference type="GeneTree" id="ENSGT00390000009688"/>
<evidence type="ECO:0000256" key="5">
    <source>
        <dbReference type="ARBA" id="ARBA00022677"/>
    </source>
</evidence>
<accession>A0A5F9CF51</accession>
<feature type="region of interest" description="Disordered" evidence="12">
    <location>
        <begin position="1"/>
        <end position="23"/>
    </location>
</feature>
<comment type="function">
    <text evidence="11">Probable serine lipid hydrolase associated with lipid droplets. Has low cholesterol esterase activity. Appears to lack triglyceride lipase activity. Involved in cholesterol and triglyceride homeostasis; stimulates cellular triglyceride accumulation and cellular cholesterol release. Acts antagonistically with PNPLA2/ATGL in regulation of cellular lipid stores. May regulate triglyceride accumulation indirectly through stimulation of PNPLA2/ATGL ubiquitination and proteasomal degradation. Promotes microtubule-dependent lipid droplet fusion. Highly expressed in macrophage-rich areas in atherosclerotic lesions, suggesting that it could promote cholesterol ester turnover in macrophages.</text>
</comment>
<dbReference type="EMBL" id="AAGW02055045">
    <property type="status" value="NOT_ANNOTATED_CDS"/>
    <property type="molecule type" value="Genomic_DNA"/>
</dbReference>
<evidence type="ECO:0000313" key="13">
    <source>
        <dbReference type="Ensembl" id="ENSOCUP00000032236.1"/>
    </source>
</evidence>
<dbReference type="InParanoid" id="A0A5F9CF51"/>
<gene>
    <name evidence="13" type="primary">LDAH</name>
</gene>
<dbReference type="Proteomes" id="UP000001811">
    <property type="component" value="Chromosome 2"/>
</dbReference>
<comment type="similarity">
    <text evidence="3">Belongs to the AB hydrolase superfamily. LDAH family.</text>
</comment>
<evidence type="ECO:0000256" key="10">
    <source>
        <dbReference type="ARBA" id="ARBA00049527"/>
    </source>
</evidence>
<evidence type="ECO:0000256" key="12">
    <source>
        <dbReference type="SAM" id="MobiDB-lite"/>
    </source>
</evidence>
<organism evidence="13 14">
    <name type="scientific">Oryctolagus cuniculus</name>
    <name type="common">Rabbit</name>
    <dbReference type="NCBI Taxonomy" id="9986"/>
    <lineage>
        <taxon>Eukaryota</taxon>
        <taxon>Metazoa</taxon>
        <taxon>Chordata</taxon>
        <taxon>Craniata</taxon>
        <taxon>Vertebrata</taxon>
        <taxon>Euteleostomi</taxon>
        <taxon>Mammalia</taxon>
        <taxon>Eutheria</taxon>
        <taxon>Euarchontoglires</taxon>
        <taxon>Glires</taxon>
        <taxon>Lagomorpha</taxon>
        <taxon>Leporidae</taxon>
        <taxon>Oryctolagus</taxon>
    </lineage>
</organism>
<keyword evidence="6" id="KW-0378">Hydrolase</keyword>
<comment type="subcellular location">
    <subcellularLocation>
        <location evidence="1">Endoplasmic reticulum</location>
    </subcellularLocation>
    <subcellularLocation>
        <location evidence="2">Lipid droplet</location>
    </subcellularLocation>
</comment>
<dbReference type="GO" id="GO:0005811">
    <property type="term" value="C:lipid droplet"/>
    <property type="evidence" value="ECO:0007669"/>
    <property type="project" value="UniProtKB-SubCell"/>
</dbReference>
<dbReference type="AlphaFoldDB" id="A0A5F9CF51"/>
<dbReference type="Bgee" id="ENSOCUG00000015795">
    <property type="expression patterns" value="Expressed in prefrontal cortex and 16 other cell types or tissues"/>
</dbReference>
<dbReference type="FunCoup" id="A0A5F9CF51">
    <property type="interactions" value="301"/>
</dbReference>
<keyword evidence="5" id="KW-0551">Lipid droplet</keyword>
<dbReference type="Gene3D" id="3.40.50.1820">
    <property type="entry name" value="alpha/beta hydrolase"/>
    <property type="match status" value="1"/>
</dbReference>
<reference evidence="13" key="2">
    <citation type="submission" date="2025-08" db="UniProtKB">
        <authorList>
            <consortium name="Ensembl"/>
        </authorList>
    </citation>
    <scope>IDENTIFICATION</scope>
    <source>
        <strain evidence="13">Thorbecke</strain>
    </source>
</reference>
<evidence type="ECO:0000256" key="8">
    <source>
        <dbReference type="ARBA" id="ARBA00031924"/>
    </source>
</evidence>
<dbReference type="PANTHER" id="PTHR13390">
    <property type="entry name" value="LIPASE"/>
    <property type="match status" value="1"/>
</dbReference>
<keyword evidence="7" id="KW-0256">Endoplasmic reticulum</keyword>
<dbReference type="GO" id="GO:0019915">
    <property type="term" value="P:lipid storage"/>
    <property type="evidence" value="ECO:0007669"/>
    <property type="project" value="InterPro"/>
</dbReference>
<dbReference type="GO" id="GO:0160077">
    <property type="term" value="P:lipid droplet fusion"/>
    <property type="evidence" value="ECO:0007669"/>
    <property type="project" value="Ensembl"/>
</dbReference>
<dbReference type="Ensembl" id="ENSOCUT00000061989.1">
    <property type="protein sequence ID" value="ENSOCUP00000032236.1"/>
    <property type="gene ID" value="ENSOCUG00000015795.4"/>
</dbReference>
<dbReference type="EMBL" id="AAGW02055046">
    <property type="status" value="NOT_ANNOTATED_CDS"/>
    <property type="molecule type" value="Genomic_DNA"/>
</dbReference>
<reference evidence="13" key="3">
    <citation type="submission" date="2025-09" db="UniProtKB">
        <authorList>
            <consortium name="Ensembl"/>
        </authorList>
    </citation>
    <scope>IDENTIFICATION</scope>
    <source>
        <strain evidence="13">Thorbecke</strain>
    </source>
</reference>
<sequence length="423" mass="48046">MKEKGRDHYNPGPKSETPVYPRAERPEVVCFREQCAARRCDVTGRRDFRSLQRLPRTVGESRPPLRRTEMDSETQEEIPVHEEFILCGGGETQVLKCGPWTDFNDLSVDRPKLLIFIIPGNPGLSSFYVPFAKDLYCLTKKRFPVWIISHAGHVLPPKDKKIVTTSEGPNAQEIKDIYGLSGQIEHKLAFLRTHVPKEMKLVLIGHSIGCYISLQILKRAPELPVTRAFLLFPTIERMSESPNGRIATPLLCWFRYALYVISYLVFKPCPEKIKSLICKMSLQAMNVKNEFLQMNMLEPFCIANAVYLGGQEMMEVVKRDDETIKENLPKLALMWSFAVSAEAELTSAGCAEMIPAEWPTRKGSRNLSSATETLLALGCLHKSDTFVFILPTVLIQISKSPNKSILEQQICISLKMFPEYKEY</sequence>
<dbReference type="SUPFAM" id="SSF53474">
    <property type="entry name" value="alpha/beta-Hydrolases"/>
    <property type="match status" value="1"/>
</dbReference>
<protein>
    <recommendedName>
        <fullName evidence="4">Lipid droplet-associated hydrolase</fullName>
        <ecNumber evidence="9">3.1.1.13</ecNumber>
    </recommendedName>
    <alternativeName>
        <fullName evidence="8">Lipid droplet-associated serine hydrolase</fullName>
    </alternativeName>
</protein>
<dbReference type="STRING" id="9986.ENSOCUP00000032236"/>
<dbReference type="EMBL" id="AAGW02055047">
    <property type="status" value="NOT_ANNOTATED_CDS"/>
    <property type="molecule type" value="Genomic_DNA"/>
</dbReference>
<proteinExistence type="inferred from homology"/>
<evidence type="ECO:0000256" key="7">
    <source>
        <dbReference type="ARBA" id="ARBA00022824"/>
    </source>
</evidence>
<evidence type="ECO:0000256" key="4">
    <source>
        <dbReference type="ARBA" id="ARBA00019242"/>
    </source>
</evidence>
<dbReference type="PANTHER" id="PTHR13390:SF0">
    <property type="entry name" value="LIPID DROPLET-ASSOCIATED HYDROLASE"/>
    <property type="match status" value="1"/>
</dbReference>
<dbReference type="InterPro" id="IPR019363">
    <property type="entry name" value="LDAH"/>
</dbReference>